<evidence type="ECO:0000313" key="3">
    <source>
        <dbReference type="Proteomes" id="UP000276133"/>
    </source>
</evidence>
<organism evidence="2 3">
    <name type="scientific">Brachionus plicatilis</name>
    <name type="common">Marine rotifer</name>
    <name type="synonym">Brachionus muelleri</name>
    <dbReference type="NCBI Taxonomy" id="10195"/>
    <lineage>
        <taxon>Eukaryota</taxon>
        <taxon>Metazoa</taxon>
        <taxon>Spiralia</taxon>
        <taxon>Gnathifera</taxon>
        <taxon>Rotifera</taxon>
        <taxon>Eurotatoria</taxon>
        <taxon>Monogononta</taxon>
        <taxon>Pseudotrocha</taxon>
        <taxon>Ploima</taxon>
        <taxon>Brachionidae</taxon>
        <taxon>Brachionus</taxon>
    </lineage>
</organism>
<dbReference type="AlphaFoldDB" id="A0A3M7SHA5"/>
<sequence length="119" mass="13936">MHPLGSDTGLLAPEVPHFSSLFILKRLFMLINKFVGFSYNIGPALFNKLSLAVFRSQVIFVLKIFSLCGKVFDLWGLAHIFLKLHLHLMRQIKFKLLVMYNYFKYQISNRPFILILSYH</sequence>
<protein>
    <submittedName>
        <fullName evidence="2">Uncharacterized protein</fullName>
    </submittedName>
</protein>
<evidence type="ECO:0000256" key="1">
    <source>
        <dbReference type="SAM" id="Phobius"/>
    </source>
</evidence>
<comment type="caution">
    <text evidence="2">The sequence shown here is derived from an EMBL/GenBank/DDBJ whole genome shotgun (WGS) entry which is preliminary data.</text>
</comment>
<feature type="transmembrane region" description="Helical" evidence="1">
    <location>
        <begin position="27"/>
        <end position="46"/>
    </location>
</feature>
<dbReference type="Proteomes" id="UP000276133">
    <property type="component" value="Unassembled WGS sequence"/>
</dbReference>
<keyword evidence="1" id="KW-0472">Membrane</keyword>
<name>A0A3M7SHA5_BRAPC</name>
<keyword evidence="1" id="KW-1133">Transmembrane helix</keyword>
<gene>
    <name evidence="2" type="ORF">BpHYR1_006760</name>
</gene>
<keyword evidence="1" id="KW-0812">Transmembrane</keyword>
<accession>A0A3M7SHA5</accession>
<feature type="transmembrane region" description="Helical" evidence="1">
    <location>
        <begin position="58"/>
        <end position="82"/>
    </location>
</feature>
<keyword evidence="3" id="KW-1185">Reference proteome</keyword>
<proteinExistence type="predicted"/>
<dbReference type="EMBL" id="REGN01001388">
    <property type="protein sequence ID" value="RNA34997.1"/>
    <property type="molecule type" value="Genomic_DNA"/>
</dbReference>
<evidence type="ECO:0000313" key="2">
    <source>
        <dbReference type="EMBL" id="RNA34997.1"/>
    </source>
</evidence>
<reference evidence="2 3" key="1">
    <citation type="journal article" date="2018" name="Sci. Rep.">
        <title>Genomic signatures of local adaptation to the degree of environmental predictability in rotifers.</title>
        <authorList>
            <person name="Franch-Gras L."/>
            <person name="Hahn C."/>
            <person name="Garcia-Roger E.M."/>
            <person name="Carmona M.J."/>
            <person name="Serra M."/>
            <person name="Gomez A."/>
        </authorList>
    </citation>
    <scope>NUCLEOTIDE SEQUENCE [LARGE SCALE GENOMIC DNA]</scope>
    <source>
        <strain evidence="2">HYR1</strain>
    </source>
</reference>